<protein>
    <submittedName>
        <fullName evidence="10">Aluminum-activated malate transporter 14</fullName>
    </submittedName>
</protein>
<comment type="caution">
    <text evidence="10">The sequence shown here is derived from an EMBL/GenBank/DDBJ whole genome shotgun (WGS) entry which is preliminary data.</text>
</comment>
<reference evidence="10 11" key="1">
    <citation type="journal article" date="2022" name="Nat. Plants">
        <title>Genomes of leafy and leafless Platanthera orchids illuminate the evolution of mycoheterotrophy.</title>
        <authorList>
            <person name="Li M.H."/>
            <person name="Liu K.W."/>
            <person name="Li Z."/>
            <person name="Lu H.C."/>
            <person name="Ye Q.L."/>
            <person name="Zhang D."/>
            <person name="Wang J.Y."/>
            <person name="Li Y.F."/>
            <person name="Zhong Z.M."/>
            <person name="Liu X."/>
            <person name="Yu X."/>
            <person name="Liu D.K."/>
            <person name="Tu X.D."/>
            <person name="Liu B."/>
            <person name="Hao Y."/>
            <person name="Liao X.Y."/>
            <person name="Jiang Y.T."/>
            <person name="Sun W.H."/>
            <person name="Chen J."/>
            <person name="Chen Y.Q."/>
            <person name="Ai Y."/>
            <person name="Zhai J.W."/>
            <person name="Wu S.S."/>
            <person name="Zhou Z."/>
            <person name="Hsiao Y.Y."/>
            <person name="Wu W.L."/>
            <person name="Chen Y.Y."/>
            <person name="Lin Y.F."/>
            <person name="Hsu J.L."/>
            <person name="Li C.Y."/>
            <person name="Wang Z.W."/>
            <person name="Zhao X."/>
            <person name="Zhong W.Y."/>
            <person name="Ma X.K."/>
            <person name="Ma L."/>
            <person name="Huang J."/>
            <person name="Chen G.Z."/>
            <person name="Huang M.Z."/>
            <person name="Huang L."/>
            <person name="Peng D.H."/>
            <person name="Luo Y.B."/>
            <person name="Zou S.Q."/>
            <person name="Chen S.P."/>
            <person name="Lan S."/>
            <person name="Tsai W.C."/>
            <person name="Van de Peer Y."/>
            <person name="Liu Z.J."/>
        </authorList>
    </citation>
    <scope>NUCLEOTIDE SEQUENCE [LARGE SCALE GENOMIC DNA]</scope>
    <source>
        <strain evidence="10">Lor287</strain>
    </source>
</reference>
<keyword evidence="6" id="KW-0406">Ion transport</keyword>
<feature type="transmembrane region" description="Helical" evidence="9">
    <location>
        <begin position="103"/>
        <end position="125"/>
    </location>
</feature>
<keyword evidence="7 9" id="KW-0472">Membrane</keyword>
<dbReference type="PANTHER" id="PTHR31086">
    <property type="entry name" value="ALUMINUM-ACTIVATED MALATE TRANSPORTER 10"/>
    <property type="match status" value="1"/>
</dbReference>
<evidence type="ECO:0000256" key="7">
    <source>
        <dbReference type="ARBA" id="ARBA00023136"/>
    </source>
</evidence>
<accession>A0AAP0C1G6</accession>
<feature type="transmembrane region" description="Helical" evidence="9">
    <location>
        <begin position="73"/>
        <end position="91"/>
    </location>
</feature>
<evidence type="ECO:0000313" key="10">
    <source>
        <dbReference type="EMBL" id="KAK8954957.1"/>
    </source>
</evidence>
<evidence type="ECO:0000256" key="1">
    <source>
        <dbReference type="ARBA" id="ARBA00004141"/>
    </source>
</evidence>
<keyword evidence="11" id="KW-1185">Reference proteome</keyword>
<keyword evidence="3" id="KW-0813">Transport</keyword>
<evidence type="ECO:0000256" key="6">
    <source>
        <dbReference type="ARBA" id="ARBA00023065"/>
    </source>
</evidence>
<evidence type="ECO:0000256" key="2">
    <source>
        <dbReference type="ARBA" id="ARBA00007079"/>
    </source>
</evidence>
<keyword evidence="8" id="KW-0407">Ion channel</keyword>
<dbReference type="GO" id="GO:0015743">
    <property type="term" value="P:malate transport"/>
    <property type="evidence" value="ECO:0007669"/>
    <property type="project" value="InterPro"/>
</dbReference>
<gene>
    <name evidence="10" type="primary">ALMT14</name>
    <name evidence="10" type="ORF">KSP39_PZI002732</name>
</gene>
<evidence type="ECO:0000256" key="3">
    <source>
        <dbReference type="ARBA" id="ARBA00022448"/>
    </source>
</evidence>
<comment type="similarity">
    <text evidence="2">Belongs to the aromatic acid exporter (TC 2.A.85) family.</text>
</comment>
<evidence type="ECO:0000256" key="9">
    <source>
        <dbReference type="SAM" id="Phobius"/>
    </source>
</evidence>
<dbReference type="GO" id="GO:0016020">
    <property type="term" value="C:membrane"/>
    <property type="evidence" value="ECO:0007669"/>
    <property type="project" value="UniProtKB-SubCell"/>
</dbReference>
<dbReference type="Proteomes" id="UP001418222">
    <property type="component" value="Unassembled WGS sequence"/>
</dbReference>
<evidence type="ECO:0000256" key="4">
    <source>
        <dbReference type="ARBA" id="ARBA00022692"/>
    </source>
</evidence>
<feature type="transmembrane region" description="Helical" evidence="9">
    <location>
        <begin position="15"/>
        <end position="35"/>
    </location>
</feature>
<dbReference type="InterPro" id="IPR020966">
    <property type="entry name" value="ALMT"/>
</dbReference>
<dbReference type="GO" id="GO:0034220">
    <property type="term" value="P:monoatomic ion transmembrane transport"/>
    <property type="evidence" value="ECO:0007669"/>
    <property type="project" value="UniProtKB-KW"/>
</dbReference>
<name>A0AAP0C1G6_9ASPA</name>
<comment type="subcellular location">
    <subcellularLocation>
        <location evidence="1">Membrane</location>
        <topology evidence="1">Multi-pass membrane protein</topology>
    </subcellularLocation>
</comment>
<dbReference type="Pfam" id="PF11744">
    <property type="entry name" value="ALMT"/>
    <property type="match status" value="1"/>
</dbReference>
<feature type="transmembrane region" description="Helical" evidence="9">
    <location>
        <begin position="41"/>
        <end position="61"/>
    </location>
</feature>
<proteinExistence type="inferred from homology"/>
<evidence type="ECO:0000313" key="11">
    <source>
        <dbReference type="Proteomes" id="UP001418222"/>
    </source>
</evidence>
<dbReference type="EMBL" id="JBBWWQ010000002">
    <property type="protein sequence ID" value="KAK8954957.1"/>
    <property type="molecule type" value="Genomic_DNA"/>
</dbReference>
<sequence>MTSFHLSGATISKGLNRGIGTIFGGGLGSLVAIMAQEIGGIGKAVVIGISIFIFGAAATYMRTIPNIKKKYDYGFMIFILTLSLVSISGVRVDEIMQVAGDRLSSICMGFVICAFTSLSVFPVWASNELHNSLVSKFNSITHSLEDCFNVHTMDLNGKKGADEERKPSTCLSVLSSKTSDESLANFAKWEPWGHGRFSYYYPWTEYLHISGLLRDLAACIIFAEGYLKAETETEACFSLSQLQSLD</sequence>
<keyword evidence="4 9" id="KW-0812">Transmembrane</keyword>
<dbReference type="AlphaFoldDB" id="A0AAP0C1G6"/>
<evidence type="ECO:0000256" key="5">
    <source>
        <dbReference type="ARBA" id="ARBA00022989"/>
    </source>
</evidence>
<evidence type="ECO:0000256" key="8">
    <source>
        <dbReference type="ARBA" id="ARBA00023303"/>
    </source>
</evidence>
<keyword evidence="5 9" id="KW-1133">Transmembrane helix</keyword>
<organism evidence="10 11">
    <name type="scientific">Platanthera zijinensis</name>
    <dbReference type="NCBI Taxonomy" id="2320716"/>
    <lineage>
        <taxon>Eukaryota</taxon>
        <taxon>Viridiplantae</taxon>
        <taxon>Streptophyta</taxon>
        <taxon>Embryophyta</taxon>
        <taxon>Tracheophyta</taxon>
        <taxon>Spermatophyta</taxon>
        <taxon>Magnoliopsida</taxon>
        <taxon>Liliopsida</taxon>
        <taxon>Asparagales</taxon>
        <taxon>Orchidaceae</taxon>
        <taxon>Orchidoideae</taxon>
        <taxon>Orchideae</taxon>
        <taxon>Orchidinae</taxon>
        <taxon>Platanthera</taxon>
    </lineage>
</organism>